<dbReference type="EMBL" id="SNRY01003270">
    <property type="protein sequence ID" value="KAA6321582.1"/>
    <property type="molecule type" value="Genomic_DNA"/>
</dbReference>
<reference evidence="2" key="1">
    <citation type="submission" date="2019-03" db="EMBL/GenBank/DDBJ databases">
        <title>Single cell metagenomics reveals metabolic interactions within the superorganism composed of flagellate Streblomastix strix and complex community of Bacteroidetes bacteria on its surface.</title>
        <authorList>
            <person name="Treitli S.C."/>
            <person name="Kolisko M."/>
            <person name="Husnik F."/>
            <person name="Keeling P."/>
            <person name="Hampl V."/>
        </authorList>
    </citation>
    <scope>NUCLEOTIDE SEQUENCE</scope>
    <source>
        <strain evidence="2">STM</strain>
    </source>
</reference>
<organism evidence="2">
    <name type="scientific">termite gut metagenome</name>
    <dbReference type="NCBI Taxonomy" id="433724"/>
    <lineage>
        <taxon>unclassified sequences</taxon>
        <taxon>metagenomes</taxon>
        <taxon>organismal metagenomes</taxon>
    </lineage>
</organism>
<comment type="caution">
    <text evidence="2">The sequence shown here is derived from an EMBL/GenBank/DDBJ whole genome shotgun (WGS) entry which is preliminary data.</text>
</comment>
<accession>A0A5J4QJB5</accession>
<evidence type="ECO:0000259" key="1">
    <source>
        <dbReference type="Pfam" id="PF03235"/>
    </source>
</evidence>
<dbReference type="PANTHER" id="PTHR39639">
    <property type="entry name" value="CHROMOSOME 16, WHOLE GENOME SHOTGUN SEQUENCE"/>
    <property type="match status" value="1"/>
</dbReference>
<gene>
    <name evidence="2" type="ORF">EZS27_028781</name>
</gene>
<name>A0A5J4QJB5_9ZZZZ</name>
<dbReference type="Pfam" id="PF03235">
    <property type="entry name" value="GmrSD_N"/>
    <property type="match status" value="1"/>
</dbReference>
<proteinExistence type="predicted"/>
<evidence type="ECO:0000313" key="2">
    <source>
        <dbReference type="EMBL" id="KAA6321582.1"/>
    </source>
</evidence>
<dbReference type="PANTHER" id="PTHR39639:SF1">
    <property type="entry name" value="DUF262 DOMAIN-CONTAINING PROTEIN"/>
    <property type="match status" value="1"/>
</dbReference>
<dbReference type="AlphaFoldDB" id="A0A5J4QJB5"/>
<feature type="domain" description="GmrSD restriction endonucleases N-terminal" evidence="1">
    <location>
        <begin position="190"/>
        <end position="297"/>
    </location>
</feature>
<dbReference type="InterPro" id="IPR004919">
    <property type="entry name" value="GmrSD_N"/>
</dbReference>
<protein>
    <recommendedName>
        <fullName evidence="1">GmrSD restriction endonucleases N-terminal domain-containing protein</fullName>
    </recommendedName>
</protein>
<sequence>MLVQHEIPIKYYSVKKQTIISKFYEGLFAKIDSSDIKNIYTSFIRKINLLLKIKDDFAKDTTYSYNRLISETLFWAFSILENEDIEYAKYSNKEFINEIVKYLYKNIDAFETQRSSFAKELYNRYNMISMFFEERFNLNLNIYLDYNLDFKQRNKDITPENEERISFDDLRINKPEPSSIAIIDVCRQMERQKFLIRPPYQRNEVINQKKSSSIIESIILGIKLPPIFVFKRQDGISEVLDGQQRLLSILAFIQKPYLDENNNIRYSNKNGFSLNLKNGILKNLHGKKIDQLSIENQERIKILIYG</sequence>